<reference evidence="1 2" key="1">
    <citation type="journal article" date="2012" name="FEMS Microbiol. Lett.">
        <title>Isolation of new Pseudomonas tolaasii bacteriophages and genomic investigation of the lytic phage BF7.</title>
        <authorList>
            <person name="Sajben-Nagy E."/>
            <person name="Maroti G."/>
            <person name="Kredics L."/>
            <person name="Horvath B."/>
            <person name="Parducz A."/>
            <person name="Vagvolgyi C."/>
            <person name="Manczinger L."/>
        </authorList>
    </citation>
    <scope>NUCLEOTIDE SEQUENCE [LARGE SCALE GENOMIC DNA]</scope>
</reference>
<gene>
    <name evidence="1" type="ORF">BF7_00120</name>
</gene>
<accession>H2ELW0</accession>
<dbReference type="KEGG" id="vg:11605082"/>
<name>H2ELW0_9CAUD</name>
<organism evidence="1 2">
    <name type="scientific">Pseudomonas phage Bf7</name>
    <dbReference type="NCBI Taxonomy" id="1100790"/>
    <lineage>
        <taxon>Viruses</taxon>
        <taxon>Duplodnaviria</taxon>
        <taxon>Heunggongvirae</taxon>
        <taxon>Uroviricota</taxon>
        <taxon>Caudoviricetes</taxon>
        <taxon>Autographivirales</taxon>
        <taxon>Autonotataviridae</taxon>
        <taxon>Bifseptvirus</taxon>
        <taxon>Bifseptvirus Bf7</taxon>
    </lineage>
</organism>
<dbReference type="GeneID" id="11605082"/>
<keyword evidence="2" id="KW-1185">Reference proteome</keyword>
<evidence type="ECO:0000313" key="1">
    <source>
        <dbReference type="EMBL" id="AEX65862.1"/>
    </source>
</evidence>
<dbReference type="RefSeq" id="YP_005098180.1">
    <property type="nucleotide sequence ID" value="NC_016764.1"/>
</dbReference>
<dbReference type="Proteomes" id="UP000007746">
    <property type="component" value="Segment"/>
</dbReference>
<proteinExistence type="predicted"/>
<evidence type="ECO:0000313" key="2">
    <source>
        <dbReference type="Proteomes" id="UP000007746"/>
    </source>
</evidence>
<protein>
    <submittedName>
        <fullName evidence="1">Uncharacterized protein</fullName>
    </submittedName>
</protein>
<sequence>MERTTNKAVRVAMIEDSISNTDRQIAKRTTTFLVCTNLVPHWFKLTVG</sequence>
<dbReference type="EMBL" id="JN991020">
    <property type="protein sequence ID" value="AEX65862.1"/>
    <property type="molecule type" value="Genomic_DNA"/>
</dbReference>